<dbReference type="PANTHER" id="PTHR11559">
    <property type="entry name" value="CARBOXYLESTERASE"/>
    <property type="match status" value="1"/>
</dbReference>
<evidence type="ECO:0000259" key="4">
    <source>
        <dbReference type="Pfam" id="PF00135"/>
    </source>
</evidence>
<feature type="domain" description="Carboxylesterase type B" evidence="4">
    <location>
        <begin position="16"/>
        <end position="493"/>
    </location>
</feature>
<sequence length="520" mass="58933">MKEKKTQNFICTTDFPVAETVQGKIRGFQTNGIYTFHGIRYAEARRFHRPEPVKPWEGIRDALSYGFVCPLLNQDTPTGEVLIPHRYWPMDENCQYLNIWTGSLDPKAKKPVMVWLHGGGFYAGSSIEQEAYDGENMSRYGDVVVVSLNHRLNILGYLDLSPFGEEYKNSANAGNDDMIAALKWIQENIRNFGGDPENVTLFGQSGGGMKVWNLMQMPEADGLFHKGIVQSGVMEGFLDPGEGDGTRIAEALLEELGFEKDQVKELETVPYRQLADAWLKVSPELKEKGYYVGSIPKPNEFYLGEPTITGFRSHAKKIPVIIGTVFGEFDFGPGFPGKYDLSQEKILEILKEKFGSSTEQLVELFKKAYPEKCLLDLLSLDNVFRTPTIEFVEERSKSPESETYSYLFAYEFPLDDGKCAWHCSEIPYVFHNADRIPICRTPGVMEKLQDAVFGAWISFAKEGKPYVPGIDWKRCGKDEEQVLVFDETCSLRKNFDHELVRLHAEATGPFIIEEAENLQH</sequence>
<organism evidence="5 6">
    <name type="scientific">Candidatus Choladousia intestinavium</name>
    <dbReference type="NCBI Taxonomy" id="2840727"/>
    <lineage>
        <taxon>Bacteria</taxon>
        <taxon>Bacillati</taxon>
        <taxon>Bacillota</taxon>
        <taxon>Clostridia</taxon>
        <taxon>Lachnospirales</taxon>
        <taxon>Lachnospiraceae</taxon>
        <taxon>Lachnospiraceae incertae sedis</taxon>
        <taxon>Candidatus Choladousia</taxon>
    </lineage>
</organism>
<evidence type="ECO:0000313" key="6">
    <source>
        <dbReference type="Proteomes" id="UP000886757"/>
    </source>
</evidence>
<proteinExistence type="inferred from homology"/>
<evidence type="ECO:0000256" key="2">
    <source>
        <dbReference type="ARBA" id="ARBA00022801"/>
    </source>
</evidence>
<dbReference type="SUPFAM" id="SSF53474">
    <property type="entry name" value="alpha/beta-Hydrolases"/>
    <property type="match status" value="1"/>
</dbReference>
<gene>
    <name evidence="5" type="ORF">IAB31_10440</name>
</gene>
<name>A0A9D1D9R6_9FIRM</name>
<dbReference type="GO" id="GO:0016787">
    <property type="term" value="F:hydrolase activity"/>
    <property type="evidence" value="ECO:0007669"/>
    <property type="project" value="UniProtKB-KW"/>
</dbReference>
<comment type="caution">
    <text evidence="5">The sequence shown here is derived from an EMBL/GenBank/DDBJ whole genome shotgun (WGS) entry which is preliminary data.</text>
</comment>
<dbReference type="AlphaFoldDB" id="A0A9D1D9R6"/>
<dbReference type="InterPro" id="IPR029058">
    <property type="entry name" value="AB_hydrolase_fold"/>
</dbReference>
<dbReference type="InterPro" id="IPR019826">
    <property type="entry name" value="Carboxylesterase_B_AS"/>
</dbReference>
<reference evidence="5" key="2">
    <citation type="journal article" date="2021" name="PeerJ">
        <title>Extensive microbial diversity within the chicken gut microbiome revealed by metagenomics and culture.</title>
        <authorList>
            <person name="Gilroy R."/>
            <person name="Ravi A."/>
            <person name="Getino M."/>
            <person name="Pursley I."/>
            <person name="Horton D.L."/>
            <person name="Alikhan N.F."/>
            <person name="Baker D."/>
            <person name="Gharbi K."/>
            <person name="Hall N."/>
            <person name="Watson M."/>
            <person name="Adriaenssens E.M."/>
            <person name="Foster-Nyarko E."/>
            <person name="Jarju S."/>
            <person name="Secka A."/>
            <person name="Antonio M."/>
            <person name="Oren A."/>
            <person name="Chaudhuri R.R."/>
            <person name="La Ragione R."/>
            <person name="Hildebrand F."/>
            <person name="Pallen M.J."/>
        </authorList>
    </citation>
    <scope>NUCLEOTIDE SEQUENCE</scope>
    <source>
        <strain evidence="5">ChiSjej4B22-8148</strain>
    </source>
</reference>
<dbReference type="EC" id="3.1.1.-" evidence="3"/>
<dbReference type="EMBL" id="DVGK01000117">
    <property type="protein sequence ID" value="HIR14324.1"/>
    <property type="molecule type" value="Genomic_DNA"/>
</dbReference>
<evidence type="ECO:0000256" key="3">
    <source>
        <dbReference type="RuleBase" id="RU361235"/>
    </source>
</evidence>
<evidence type="ECO:0000256" key="1">
    <source>
        <dbReference type="ARBA" id="ARBA00005964"/>
    </source>
</evidence>
<accession>A0A9D1D9R6</accession>
<dbReference type="InterPro" id="IPR050309">
    <property type="entry name" value="Type-B_Carboxylest/Lipase"/>
</dbReference>
<dbReference type="PROSITE" id="PS00122">
    <property type="entry name" value="CARBOXYLESTERASE_B_1"/>
    <property type="match status" value="1"/>
</dbReference>
<dbReference type="Proteomes" id="UP000886757">
    <property type="component" value="Unassembled WGS sequence"/>
</dbReference>
<protein>
    <recommendedName>
        <fullName evidence="3">Carboxylic ester hydrolase</fullName>
        <ecNumber evidence="3">3.1.1.-</ecNumber>
    </recommendedName>
</protein>
<comment type="similarity">
    <text evidence="1 3">Belongs to the type-B carboxylesterase/lipase family.</text>
</comment>
<dbReference type="InterPro" id="IPR002018">
    <property type="entry name" value="CarbesteraseB"/>
</dbReference>
<keyword evidence="2 3" id="KW-0378">Hydrolase</keyword>
<reference evidence="5" key="1">
    <citation type="submission" date="2020-10" db="EMBL/GenBank/DDBJ databases">
        <authorList>
            <person name="Gilroy R."/>
        </authorList>
    </citation>
    <scope>NUCLEOTIDE SEQUENCE</scope>
    <source>
        <strain evidence="5">ChiSjej4B22-8148</strain>
    </source>
</reference>
<evidence type="ECO:0000313" key="5">
    <source>
        <dbReference type="EMBL" id="HIR14324.1"/>
    </source>
</evidence>
<dbReference type="Pfam" id="PF00135">
    <property type="entry name" value="COesterase"/>
    <property type="match status" value="1"/>
</dbReference>
<dbReference type="Gene3D" id="3.40.50.1820">
    <property type="entry name" value="alpha/beta hydrolase"/>
    <property type="match status" value="1"/>
</dbReference>